<evidence type="ECO:0000313" key="2">
    <source>
        <dbReference type="EnsemblPlants" id="TuG1812G0300001469.01.T02"/>
    </source>
</evidence>
<name>A0A8R7TSG6_TRIUA</name>
<organism evidence="2 3">
    <name type="scientific">Triticum urartu</name>
    <name type="common">Red wild einkorn</name>
    <name type="synonym">Crithodium urartu</name>
    <dbReference type="NCBI Taxonomy" id="4572"/>
    <lineage>
        <taxon>Eukaryota</taxon>
        <taxon>Viridiplantae</taxon>
        <taxon>Streptophyta</taxon>
        <taxon>Embryophyta</taxon>
        <taxon>Tracheophyta</taxon>
        <taxon>Spermatophyta</taxon>
        <taxon>Magnoliopsida</taxon>
        <taxon>Liliopsida</taxon>
        <taxon>Poales</taxon>
        <taxon>Poaceae</taxon>
        <taxon>BOP clade</taxon>
        <taxon>Pooideae</taxon>
        <taxon>Triticodae</taxon>
        <taxon>Triticeae</taxon>
        <taxon>Triticinae</taxon>
        <taxon>Triticum</taxon>
    </lineage>
</organism>
<keyword evidence="3" id="KW-1185">Reference proteome</keyword>
<reference evidence="2" key="3">
    <citation type="submission" date="2022-06" db="UniProtKB">
        <authorList>
            <consortium name="EnsemblPlants"/>
        </authorList>
    </citation>
    <scope>IDENTIFICATION</scope>
</reference>
<feature type="compositionally biased region" description="Low complexity" evidence="1">
    <location>
        <begin position="31"/>
        <end position="45"/>
    </location>
</feature>
<feature type="region of interest" description="Disordered" evidence="1">
    <location>
        <begin position="1"/>
        <end position="64"/>
    </location>
</feature>
<proteinExistence type="predicted"/>
<dbReference type="Gramene" id="TuG1812G0300001469.01.T02">
    <property type="protein sequence ID" value="TuG1812G0300001469.01.T02"/>
    <property type="gene ID" value="TuG1812G0300001469.01"/>
</dbReference>
<sequence length="175" mass="18104">KIRPDPRKTYSLSPSPSSSHRRQVSRCGDGAPSASASASASPTTPLLQSPTHPNHSLPSPTPTSCACEERFVEEPLSKAIDACLIWCLCFSLVLDPDPPPSLGAAHAGKLAAAVGLDGGEQGAGEVDHKGRHGLHLRPLAGGLLVASDSRGISDWHKLQVLGEPGEEADCRVPGG</sequence>
<dbReference type="EnsemblPlants" id="TuG1812G0300001469.01.T02">
    <property type="protein sequence ID" value="TuG1812G0300001469.01.T02"/>
    <property type="gene ID" value="TuG1812G0300001469.01"/>
</dbReference>
<dbReference type="AlphaFoldDB" id="A0A8R7TSG6"/>
<reference evidence="2" key="2">
    <citation type="submission" date="2018-03" db="EMBL/GenBank/DDBJ databases">
        <title>The Triticum urartu genome reveals the dynamic nature of wheat genome evolution.</title>
        <authorList>
            <person name="Ling H."/>
            <person name="Ma B."/>
            <person name="Shi X."/>
            <person name="Liu H."/>
            <person name="Dong L."/>
            <person name="Sun H."/>
            <person name="Cao Y."/>
            <person name="Gao Q."/>
            <person name="Zheng S."/>
            <person name="Li Y."/>
            <person name="Yu Y."/>
            <person name="Du H."/>
            <person name="Qi M."/>
            <person name="Li Y."/>
            <person name="Yu H."/>
            <person name="Cui Y."/>
            <person name="Wang N."/>
            <person name="Chen C."/>
            <person name="Wu H."/>
            <person name="Zhao Y."/>
            <person name="Zhang J."/>
            <person name="Li Y."/>
            <person name="Zhou W."/>
            <person name="Zhang B."/>
            <person name="Hu W."/>
            <person name="Eijk M."/>
            <person name="Tang J."/>
            <person name="Witsenboer H."/>
            <person name="Zhao S."/>
            <person name="Li Z."/>
            <person name="Zhang A."/>
            <person name="Wang D."/>
            <person name="Liang C."/>
        </authorList>
    </citation>
    <scope>NUCLEOTIDE SEQUENCE [LARGE SCALE GENOMIC DNA]</scope>
    <source>
        <strain evidence="2">cv. G1812</strain>
    </source>
</reference>
<reference evidence="3" key="1">
    <citation type="journal article" date="2013" name="Nature">
        <title>Draft genome of the wheat A-genome progenitor Triticum urartu.</title>
        <authorList>
            <person name="Ling H.Q."/>
            <person name="Zhao S."/>
            <person name="Liu D."/>
            <person name="Wang J."/>
            <person name="Sun H."/>
            <person name="Zhang C."/>
            <person name="Fan H."/>
            <person name="Li D."/>
            <person name="Dong L."/>
            <person name="Tao Y."/>
            <person name="Gao C."/>
            <person name="Wu H."/>
            <person name="Li Y."/>
            <person name="Cui Y."/>
            <person name="Guo X."/>
            <person name="Zheng S."/>
            <person name="Wang B."/>
            <person name="Yu K."/>
            <person name="Liang Q."/>
            <person name="Yang W."/>
            <person name="Lou X."/>
            <person name="Chen J."/>
            <person name="Feng M."/>
            <person name="Jian J."/>
            <person name="Zhang X."/>
            <person name="Luo G."/>
            <person name="Jiang Y."/>
            <person name="Liu J."/>
            <person name="Wang Z."/>
            <person name="Sha Y."/>
            <person name="Zhang B."/>
            <person name="Wu H."/>
            <person name="Tang D."/>
            <person name="Shen Q."/>
            <person name="Xue P."/>
            <person name="Zou S."/>
            <person name="Wang X."/>
            <person name="Liu X."/>
            <person name="Wang F."/>
            <person name="Yang Y."/>
            <person name="An X."/>
            <person name="Dong Z."/>
            <person name="Zhang K."/>
            <person name="Zhang X."/>
            <person name="Luo M.C."/>
            <person name="Dvorak J."/>
            <person name="Tong Y."/>
            <person name="Wang J."/>
            <person name="Yang H."/>
            <person name="Li Z."/>
            <person name="Wang D."/>
            <person name="Zhang A."/>
            <person name="Wang J."/>
        </authorList>
    </citation>
    <scope>NUCLEOTIDE SEQUENCE</scope>
    <source>
        <strain evidence="3">cv. G1812</strain>
    </source>
</reference>
<dbReference type="Gramene" id="TuG1812G0300001469.01.T01">
    <property type="protein sequence ID" value="TuG1812G0300001469.01.T01"/>
    <property type="gene ID" value="TuG1812G0300001469.01"/>
</dbReference>
<protein>
    <submittedName>
        <fullName evidence="2">Uncharacterized protein</fullName>
    </submittedName>
</protein>
<evidence type="ECO:0000313" key="3">
    <source>
        <dbReference type="Proteomes" id="UP000015106"/>
    </source>
</evidence>
<dbReference type="Proteomes" id="UP000015106">
    <property type="component" value="Chromosome 3"/>
</dbReference>
<evidence type="ECO:0000256" key="1">
    <source>
        <dbReference type="SAM" id="MobiDB-lite"/>
    </source>
</evidence>
<accession>A0A8R7TSG6</accession>
<feature type="compositionally biased region" description="Polar residues" evidence="1">
    <location>
        <begin position="46"/>
        <end position="64"/>
    </location>
</feature>
<dbReference type="EnsemblPlants" id="TuG1812G0300001469.01.T01">
    <property type="protein sequence ID" value="TuG1812G0300001469.01.T01"/>
    <property type="gene ID" value="TuG1812G0300001469.01"/>
</dbReference>